<dbReference type="Gene3D" id="1.20.1440.60">
    <property type="entry name" value="23S rRNA-intervening sequence"/>
    <property type="match status" value="1"/>
</dbReference>
<evidence type="ECO:0008006" key="3">
    <source>
        <dbReference type="Google" id="ProtNLM"/>
    </source>
</evidence>
<dbReference type="EMBL" id="PEWD01000035">
    <property type="protein sequence ID" value="PIU69021.1"/>
    <property type="molecule type" value="Genomic_DNA"/>
</dbReference>
<protein>
    <recommendedName>
        <fullName evidence="3">Four helix bundle protein</fullName>
    </recommendedName>
</protein>
<dbReference type="NCBIfam" id="TIGR02436">
    <property type="entry name" value="four helix bundle protein"/>
    <property type="match status" value="1"/>
</dbReference>
<dbReference type="InterPro" id="IPR036583">
    <property type="entry name" value="23S_rRNA_IVS_sf"/>
</dbReference>
<reference evidence="2" key="1">
    <citation type="submission" date="2017-09" db="EMBL/GenBank/DDBJ databases">
        <title>Depth-based differentiation of microbial function through sediment-hosted aquifers and enrichment of novel symbionts in the deep terrestrial subsurface.</title>
        <authorList>
            <person name="Probst A.J."/>
            <person name="Ladd B."/>
            <person name="Jarett J.K."/>
            <person name="Geller-Mcgrath D.E."/>
            <person name="Sieber C.M.K."/>
            <person name="Emerson J.B."/>
            <person name="Anantharaman K."/>
            <person name="Thomas B.C."/>
            <person name="Malmstrom R."/>
            <person name="Stieglmeier M."/>
            <person name="Klingl A."/>
            <person name="Woyke T."/>
            <person name="Ryan C.M."/>
            <person name="Banfield J.F."/>
        </authorList>
    </citation>
    <scope>NUCLEOTIDE SEQUENCE [LARGE SCALE GENOMIC DNA]</scope>
</reference>
<dbReference type="Pfam" id="PF05635">
    <property type="entry name" value="23S_rRNA_IVP"/>
    <property type="match status" value="1"/>
</dbReference>
<comment type="caution">
    <text evidence="1">The sequence shown here is derived from an EMBL/GenBank/DDBJ whole genome shotgun (WGS) entry which is preliminary data.</text>
</comment>
<dbReference type="SUPFAM" id="SSF158446">
    <property type="entry name" value="IVS-encoded protein-like"/>
    <property type="match status" value="1"/>
</dbReference>
<dbReference type="Proteomes" id="UP000229916">
    <property type="component" value="Unassembled WGS sequence"/>
</dbReference>
<proteinExistence type="predicted"/>
<dbReference type="InterPro" id="IPR012657">
    <property type="entry name" value="23S_rRNA-intervening_sequence"/>
</dbReference>
<accession>A0A2M7ANQ6</accession>
<name>A0A2M7ANQ6_UNCKA</name>
<dbReference type="AlphaFoldDB" id="A0A2M7ANQ6"/>
<gene>
    <name evidence="1" type="ORF">COS81_01580</name>
</gene>
<evidence type="ECO:0000313" key="2">
    <source>
        <dbReference type="Proteomes" id="UP000229916"/>
    </source>
</evidence>
<evidence type="ECO:0000313" key="1">
    <source>
        <dbReference type="EMBL" id="PIU69021.1"/>
    </source>
</evidence>
<organism evidence="1 2">
    <name type="scientific">candidate division WWE3 bacterium CG06_land_8_20_14_3_00_42_16</name>
    <dbReference type="NCBI Taxonomy" id="1975083"/>
    <lineage>
        <taxon>Bacteria</taxon>
        <taxon>Katanobacteria</taxon>
    </lineage>
</organism>
<sequence length="141" mass="16819">MEGKRMKNEELNKDSHNVKRFEQFEVWKKNHELVLKVYQVTRDFSVKDESLVKELQKTARQITQSIVEGFNRRNPAEKYEFYAKARDASFIFQDALLIANDLKAFINESEYEEILEILISGRRMLNGLLDTFRNIKREAER</sequence>